<dbReference type="Pfam" id="PF00005">
    <property type="entry name" value="ABC_tran"/>
    <property type="match status" value="2"/>
</dbReference>
<keyword evidence="4 6" id="KW-0067">ATP-binding</keyword>
<name>A0A939QKR1_9MICO</name>
<dbReference type="AlphaFoldDB" id="A0A939QKR1"/>
<sequence>MIAARLTELTVRFPTTGQTAVDRVSLTVESGACVALVGESGSGKTLTARALLGLLPPTARAEVAMHEIWGRPAPADASRSWNAIRGAFTGLVPQDALGGLDPLRRVEHEVGDALRLHGVPAADRRARVVSALASAGMPEPETRLRLRSDELSGGLRQRALVASAMIADPELIVADEPTTALDAEHRGRVLRELRARADAGAGVVLITHDLTSVTDIADIVHVMRHGSIIESGAPAEVLRHPQHPFTRELIAASPRGVPRGTRLTSASGAVDVPPERGEELLRLTDVSVAYPVRGTGQARPVLAEASLDVRARETVGLVGESGSGKTTLLRAALGLLPPDSGAVLIGGVERRGATPSQRRAMRRRVAFVPQDPLDSFPTGARGDIVLRDALRAAGMPRAARPARAHALAAEVGLAPELLARPAAELSGGQRQRLAIARALARDPDLLLLDEPVSALDVTVQARVLDLLDDLQRTRGTGHLFVSHDPDVIAHVSDRVLRLEGGRLLPA</sequence>
<evidence type="ECO:0000259" key="5">
    <source>
        <dbReference type="PROSITE" id="PS50893"/>
    </source>
</evidence>
<dbReference type="InterPro" id="IPR027417">
    <property type="entry name" value="P-loop_NTPase"/>
</dbReference>
<reference evidence="6" key="1">
    <citation type="submission" date="2021-03" db="EMBL/GenBank/DDBJ databases">
        <title>Leucobacter chromiisoli sp. nov., isolated from chromium-containing soil of chemical plant.</title>
        <authorList>
            <person name="Xu Z."/>
        </authorList>
    </citation>
    <scope>NUCLEOTIDE SEQUENCE</scope>
    <source>
        <strain evidence="6">K 70/01</strain>
    </source>
</reference>
<evidence type="ECO:0000313" key="6">
    <source>
        <dbReference type="EMBL" id="MBO2989691.1"/>
    </source>
</evidence>
<protein>
    <submittedName>
        <fullName evidence="6">ABC transporter ATP-binding protein</fullName>
    </submittedName>
</protein>
<dbReference type="SMART" id="SM00382">
    <property type="entry name" value="AAA"/>
    <property type="match status" value="2"/>
</dbReference>
<comment type="caution">
    <text evidence="6">The sequence shown here is derived from an EMBL/GenBank/DDBJ whole genome shotgun (WGS) entry which is preliminary data.</text>
</comment>
<evidence type="ECO:0000256" key="1">
    <source>
        <dbReference type="ARBA" id="ARBA00005417"/>
    </source>
</evidence>
<dbReference type="Gene3D" id="3.40.50.300">
    <property type="entry name" value="P-loop containing nucleotide triphosphate hydrolases"/>
    <property type="match status" value="2"/>
</dbReference>
<feature type="domain" description="ABC transporter" evidence="5">
    <location>
        <begin position="4"/>
        <end position="250"/>
    </location>
</feature>
<dbReference type="GO" id="GO:0016887">
    <property type="term" value="F:ATP hydrolysis activity"/>
    <property type="evidence" value="ECO:0007669"/>
    <property type="project" value="InterPro"/>
</dbReference>
<evidence type="ECO:0000256" key="3">
    <source>
        <dbReference type="ARBA" id="ARBA00022741"/>
    </source>
</evidence>
<gene>
    <name evidence="6" type="ORF">J4H85_06740</name>
</gene>
<evidence type="ECO:0000256" key="2">
    <source>
        <dbReference type="ARBA" id="ARBA00022448"/>
    </source>
</evidence>
<dbReference type="InterPro" id="IPR017871">
    <property type="entry name" value="ABC_transporter-like_CS"/>
</dbReference>
<accession>A0A939QKR1</accession>
<dbReference type="GO" id="GO:0005524">
    <property type="term" value="F:ATP binding"/>
    <property type="evidence" value="ECO:0007669"/>
    <property type="project" value="UniProtKB-KW"/>
</dbReference>
<dbReference type="GO" id="GO:0055085">
    <property type="term" value="P:transmembrane transport"/>
    <property type="evidence" value="ECO:0007669"/>
    <property type="project" value="UniProtKB-ARBA"/>
</dbReference>
<keyword evidence="7" id="KW-1185">Reference proteome</keyword>
<dbReference type="PROSITE" id="PS50893">
    <property type="entry name" value="ABC_TRANSPORTER_2"/>
    <property type="match status" value="2"/>
</dbReference>
<dbReference type="InterPro" id="IPR003439">
    <property type="entry name" value="ABC_transporter-like_ATP-bd"/>
</dbReference>
<dbReference type="PANTHER" id="PTHR43776:SF7">
    <property type="entry name" value="D,D-DIPEPTIDE TRANSPORT ATP-BINDING PROTEIN DDPF-RELATED"/>
    <property type="match status" value="1"/>
</dbReference>
<dbReference type="EMBL" id="JAGFBF010000004">
    <property type="protein sequence ID" value="MBO2989691.1"/>
    <property type="molecule type" value="Genomic_DNA"/>
</dbReference>
<dbReference type="InterPro" id="IPR050319">
    <property type="entry name" value="ABC_transp_ATP-bind"/>
</dbReference>
<comment type="similarity">
    <text evidence="1">Belongs to the ABC transporter superfamily.</text>
</comment>
<proteinExistence type="inferred from homology"/>
<dbReference type="CDD" id="cd03257">
    <property type="entry name" value="ABC_NikE_OppD_transporters"/>
    <property type="match status" value="2"/>
</dbReference>
<dbReference type="PANTHER" id="PTHR43776">
    <property type="entry name" value="TRANSPORT ATP-BINDING PROTEIN"/>
    <property type="match status" value="1"/>
</dbReference>
<keyword evidence="2" id="KW-0813">Transport</keyword>
<dbReference type="InterPro" id="IPR003593">
    <property type="entry name" value="AAA+_ATPase"/>
</dbReference>
<organism evidence="6 7">
    <name type="scientific">Leucobacter tardus</name>
    <dbReference type="NCBI Taxonomy" id="501483"/>
    <lineage>
        <taxon>Bacteria</taxon>
        <taxon>Bacillati</taxon>
        <taxon>Actinomycetota</taxon>
        <taxon>Actinomycetes</taxon>
        <taxon>Micrococcales</taxon>
        <taxon>Microbacteriaceae</taxon>
        <taxon>Leucobacter</taxon>
    </lineage>
</organism>
<dbReference type="SUPFAM" id="SSF52540">
    <property type="entry name" value="P-loop containing nucleoside triphosphate hydrolases"/>
    <property type="match status" value="2"/>
</dbReference>
<keyword evidence="3" id="KW-0547">Nucleotide-binding</keyword>
<dbReference type="PROSITE" id="PS00211">
    <property type="entry name" value="ABC_TRANSPORTER_1"/>
    <property type="match status" value="1"/>
</dbReference>
<evidence type="ECO:0000256" key="4">
    <source>
        <dbReference type="ARBA" id="ARBA00022840"/>
    </source>
</evidence>
<dbReference type="RefSeq" id="WP_208238090.1">
    <property type="nucleotide sequence ID" value="NZ_BAAAQU010000001.1"/>
</dbReference>
<dbReference type="Proteomes" id="UP000668403">
    <property type="component" value="Unassembled WGS sequence"/>
</dbReference>
<evidence type="ECO:0000313" key="7">
    <source>
        <dbReference type="Proteomes" id="UP000668403"/>
    </source>
</evidence>
<feature type="domain" description="ABC transporter" evidence="5">
    <location>
        <begin position="281"/>
        <end position="506"/>
    </location>
</feature>